<dbReference type="GO" id="GO:0005634">
    <property type="term" value="C:nucleus"/>
    <property type="evidence" value="ECO:0007669"/>
    <property type="project" value="UniProtKB-SubCell"/>
</dbReference>
<dbReference type="AlphaFoldDB" id="A0A9P8TAJ6"/>
<gene>
    <name evidence="14" type="ORF">OGATHE_002339</name>
</gene>
<protein>
    <recommendedName>
        <fullName evidence="3">N-acetyltransferase ECO1</fullName>
    </recommendedName>
    <alternativeName>
        <fullName evidence="11">Establishment of cohesion protein 1</fullName>
    </alternativeName>
</protein>
<dbReference type="GO" id="GO:0007064">
    <property type="term" value="P:mitotic sister chromatid cohesion"/>
    <property type="evidence" value="ECO:0007669"/>
    <property type="project" value="TreeGrafter"/>
</dbReference>
<reference evidence="14" key="2">
    <citation type="submission" date="2021-01" db="EMBL/GenBank/DDBJ databases">
        <authorList>
            <person name="Schikora-Tamarit M.A."/>
        </authorList>
    </citation>
    <scope>NUCLEOTIDE SEQUENCE</scope>
    <source>
        <strain evidence="14">NCAIM Y.01608</strain>
    </source>
</reference>
<evidence type="ECO:0000256" key="7">
    <source>
        <dbReference type="ARBA" id="ARBA00022833"/>
    </source>
</evidence>
<dbReference type="InterPro" id="IPR028005">
    <property type="entry name" value="AcTrfase_ESCO_Znf_dom"/>
</dbReference>
<evidence type="ECO:0000259" key="13">
    <source>
        <dbReference type="Pfam" id="PF13880"/>
    </source>
</evidence>
<evidence type="ECO:0000313" key="14">
    <source>
        <dbReference type="EMBL" id="KAH3672498.1"/>
    </source>
</evidence>
<dbReference type="PANTHER" id="PTHR45884:SF2">
    <property type="entry name" value="N-ACETYLTRANSFERASE ECO"/>
    <property type="match status" value="1"/>
</dbReference>
<dbReference type="Gene3D" id="3.40.630.30">
    <property type="match status" value="1"/>
</dbReference>
<keyword evidence="7" id="KW-0862">Zinc</keyword>
<keyword evidence="15" id="KW-1185">Reference proteome</keyword>
<dbReference type="CDD" id="cd04301">
    <property type="entry name" value="NAT_SF"/>
    <property type="match status" value="1"/>
</dbReference>
<keyword evidence="9" id="KW-0131">Cell cycle</keyword>
<evidence type="ECO:0000256" key="10">
    <source>
        <dbReference type="ARBA" id="ARBA00023315"/>
    </source>
</evidence>
<evidence type="ECO:0000256" key="1">
    <source>
        <dbReference type="ARBA" id="ARBA00004123"/>
    </source>
</evidence>
<comment type="similarity">
    <text evidence="2">Belongs to the acetyltransferase family. ECO subfamily.</text>
</comment>
<keyword evidence="5" id="KW-0479">Metal-binding</keyword>
<evidence type="ECO:0000256" key="9">
    <source>
        <dbReference type="ARBA" id="ARBA00023306"/>
    </source>
</evidence>
<evidence type="ECO:0000313" key="15">
    <source>
        <dbReference type="Proteomes" id="UP000788993"/>
    </source>
</evidence>
<evidence type="ECO:0000259" key="12">
    <source>
        <dbReference type="Pfam" id="PF13878"/>
    </source>
</evidence>
<dbReference type="Proteomes" id="UP000788993">
    <property type="component" value="Unassembled WGS sequence"/>
</dbReference>
<evidence type="ECO:0000256" key="11">
    <source>
        <dbReference type="ARBA" id="ARBA00032212"/>
    </source>
</evidence>
<evidence type="ECO:0000256" key="4">
    <source>
        <dbReference type="ARBA" id="ARBA00022679"/>
    </source>
</evidence>
<organism evidence="14 15">
    <name type="scientific">Ogataea polymorpha</name>
    <dbReference type="NCBI Taxonomy" id="460523"/>
    <lineage>
        <taxon>Eukaryota</taxon>
        <taxon>Fungi</taxon>
        <taxon>Dikarya</taxon>
        <taxon>Ascomycota</taxon>
        <taxon>Saccharomycotina</taxon>
        <taxon>Pichiomycetes</taxon>
        <taxon>Pichiales</taxon>
        <taxon>Pichiaceae</taxon>
        <taxon>Ogataea</taxon>
    </lineage>
</organism>
<dbReference type="InterPro" id="IPR016181">
    <property type="entry name" value="Acyl_CoA_acyltransferase"/>
</dbReference>
<proteinExistence type="inferred from homology"/>
<dbReference type="EMBL" id="JAEUBD010000763">
    <property type="protein sequence ID" value="KAH3672498.1"/>
    <property type="molecule type" value="Genomic_DNA"/>
</dbReference>
<dbReference type="GO" id="GO:0000785">
    <property type="term" value="C:chromatin"/>
    <property type="evidence" value="ECO:0007669"/>
    <property type="project" value="TreeGrafter"/>
</dbReference>
<evidence type="ECO:0000256" key="8">
    <source>
        <dbReference type="ARBA" id="ARBA00023242"/>
    </source>
</evidence>
<dbReference type="Pfam" id="PF13878">
    <property type="entry name" value="zf-C2H2_3"/>
    <property type="match status" value="1"/>
</dbReference>
<dbReference type="InterPro" id="IPR028009">
    <property type="entry name" value="ESCO_Acetyltransf_dom"/>
</dbReference>
<dbReference type="PANTHER" id="PTHR45884">
    <property type="entry name" value="N-ACETYLTRANSFERASE ECO"/>
    <property type="match status" value="1"/>
</dbReference>
<evidence type="ECO:0000256" key="6">
    <source>
        <dbReference type="ARBA" id="ARBA00022771"/>
    </source>
</evidence>
<dbReference type="GO" id="GO:0008270">
    <property type="term" value="F:zinc ion binding"/>
    <property type="evidence" value="ECO:0007669"/>
    <property type="project" value="UniProtKB-KW"/>
</dbReference>
<feature type="domain" description="N-acetyltransferase ESCO zinc-finger" evidence="12">
    <location>
        <begin position="46"/>
        <end position="84"/>
    </location>
</feature>
<keyword evidence="8" id="KW-0539">Nucleus</keyword>
<feature type="domain" description="N-acetyltransferase ESCO acetyl-transferase" evidence="13">
    <location>
        <begin position="197"/>
        <end position="258"/>
    </location>
</feature>
<keyword evidence="10" id="KW-0012">Acyltransferase</keyword>
<dbReference type="Pfam" id="PF13880">
    <property type="entry name" value="Acetyltransf_13"/>
    <property type="match status" value="1"/>
</dbReference>
<comment type="caution">
    <text evidence="14">The sequence shown here is derived from an EMBL/GenBank/DDBJ whole genome shotgun (WGS) entry which is preliminary data.</text>
</comment>
<accession>A0A9P8TAJ6</accession>
<reference evidence="14" key="1">
    <citation type="journal article" date="2021" name="Open Biol.">
        <title>Shared evolutionary footprints suggest mitochondrial oxidative damage underlies multiple complex I losses in fungi.</title>
        <authorList>
            <person name="Schikora-Tamarit M.A."/>
            <person name="Marcet-Houben M."/>
            <person name="Nosek J."/>
            <person name="Gabaldon T."/>
        </authorList>
    </citation>
    <scope>NUCLEOTIDE SEQUENCE</scope>
    <source>
        <strain evidence="14">NCAIM Y.01608</strain>
    </source>
</reference>
<dbReference type="GO" id="GO:0061733">
    <property type="term" value="F:protein-lysine-acetyltransferase activity"/>
    <property type="evidence" value="ECO:0007669"/>
    <property type="project" value="TreeGrafter"/>
</dbReference>
<keyword evidence="4" id="KW-0808">Transferase</keyword>
<dbReference type="SUPFAM" id="SSF55729">
    <property type="entry name" value="Acyl-CoA N-acyltransferases (Nat)"/>
    <property type="match status" value="1"/>
</dbReference>
<evidence type="ECO:0000256" key="2">
    <source>
        <dbReference type="ARBA" id="ARBA00005816"/>
    </source>
</evidence>
<evidence type="ECO:0000256" key="5">
    <source>
        <dbReference type="ARBA" id="ARBA00022723"/>
    </source>
</evidence>
<keyword evidence="6" id="KW-0863">Zinc-finger</keyword>
<sequence length="272" mass="30894">MLSSPLESDVSDTRLLIGKRKMSSQGSPLSCAEDIDAHTRKRPRNLKQAHFSTPMKRTVCSECQMSYMQHMKSDRQLHDKYHRRAIEGIELGPTNSLLCNLIERHQLKSGVDGKIVEVNSESSKEISVAEEFLDIVNNILSAPQDNRDWSSDPNRGKVFMFVIRNKAVGICSTERIKEGKWMVYDTGELVPKQKIPLAIGISRIYVSHKYRRMGIGLRLLFAVQQHSIYGLTLTKYQIGWSQPSEFGGKLALSFNGVKHKSGKMLIPIYEER</sequence>
<comment type="subcellular location">
    <subcellularLocation>
        <location evidence="1">Nucleus</location>
    </subcellularLocation>
</comment>
<name>A0A9P8TAJ6_9ASCO</name>
<evidence type="ECO:0000256" key="3">
    <source>
        <dbReference type="ARBA" id="ARBA00022043"/>
    </source>
</evidence>